<accession>A0A843V7L5</accession>
<evidence type="ECO:0000313" key="3">
    <source>
        <dbReference type="Proteomes" id="UP000652761"/>
    </source>
</evidence>
<name>A0A843V7L5_COLES</name>
<protein>
    <submittedName>
        <fullName evidence="2">Uncharacterized protein</fullName>
    </submittedName>
</protein>
<evidence type="ECO:0000256" key="1">
    <source>
        <dbReference type="SAM" id="MobiDB-lite"/>
    </source>
</evidence>
<feature type="compositionally biased region" description="Basic and acidic residues" evidence="1">
    <location>
        <begin position="772"/>
        <end position="785"/>
    </location>
</feature>
<feature type="compositionally biased region" description="Basic and acidic residues" evidence="1">
    <location>
        <begin position="509"/>
        <end position="670"/>
    </location>
</feature>
<reference evidence="2" key="1">
    <citation type="submission" date="2017-07" db="EMBL/GenBank/DDBJ databases">
        <title>Taro Niue Genome Assembly and Annotation.</title>
        <authorList>
            <person name="Atibalentja N."/>
            <person name="Keating K."/>
            <person name="Fields C.J."/>
        </authorList>
    </citation>
    <scope>NUCLEOTIDE SEQUENCE</scope>
    <source>
        <strain evidence="2">Niue_2</strain>
        <tissue evidence="2">Leaf</tissue>
    </source>
</reference>
<dbReference type="GO" id="GO:0006397">
    <property type="term" value="P:mRNA processing"/>
    <property type="evidence" value="ECO:0007669"/>
    <property type="project" value="InterPro"/>
</dbReference>
<feature type="compositionally biased region" description="Basic and acidic residues" evidence="1">
    <location>
        <begin position="694"/>
        <end position="750"/>
    </location>
</feature>
<organism evidence="2 3">
    <name type="scientific">Colocasia esculenta</name>
    <name type="common">Wild taro</name>
    <name type="synonym">Arum esculentum</name>
    <dbReference type="NCBI Taxonomy" id="4460"/>
    <lineage>
        <taxon>Eukaryota</taxon>
        <taxon>Viridiplantae</taxon>
        <taxon>Streptophyta</taxon>
        <taxon>Embryophyta</taxon>
        <taxon>Tracheophyta</taxon>
        <taxon>Spermatophyta</taxon>
        <taxon>Magnoliopsida</taxon>
        <taxon>Liliopsida</taxon>
        <taxon>Araceae</taxon>
        <taxon>Aroideae</taxon>
        <taxon>Colocasieae</taxon>
        <taxon>Colocasia</taxon>
    </lineage>
</organism>
<comment type="caution">
    <text evidence="2">The sequence shown here is derived from an EMBL/GenBank/DDBJ whole genome shotgun (WGS) entry which is preliminary data.</text>
</comment>
<feature type="compositionally biased region" description="Basic and acidic residues" evidence="1">
    <location>
        <begin position="358"/>
        <end position="370"/>
    </location>
</feature>
<feature type="compositionally biased region" description="Basic and acidic residues" evidence="1">
    <location>
        <begin position="235"/>
        <end position="273"/>
    </location>
</feature>
<feature type="compositionally biased region" description="Basic and acidic residues" evidence="1">
    <location>
        <begin position="327"/>
        <end position="337"/>
    </location>
</feature>
<evidence type="ECO:0000313" key="2">
    <source>
        <dbReference type="EMBL" id="MQL91236.1"/>
    </source>
</evidence>
<dbReference type="GO" id="GO:0003723">
    <property type="term" value="F:RNA binding"/>
    <property type="evidence" value="ECO:0007669"/>
    <property type="project" value="TreeGrafter"/>
</dbReference>
<dbReference type="GO" id="GO:0016607">
    <property type="term" value="C:nuclear speck"/>
    <property type="evidence" value="ECO:0007669"/>
    <property type="project" value="TreeGrafter"/>
</dbReference>
<feature type="compositionally biased region" description="Basic and acidic residues" evidence="1">
    <location>
        <begin position="152"/>
        <end position="166"/>
    </location>
</feature>
<feature type="region of interest" description="Disordered" evidence="1">
    <location>
        <begin position="152"/>
        <end position="785"/>
    </location>
</feature>
<dbReference type="InterPro" id="IPR044976">
    <property type="entry name" value="FIPS5/FIPS3-like"/>
</dbReference>
<dbReference type="PANTHER" id="PTHR36884">
    <property type="entry name" value="FIP1[III]-LIKE PROTEIN"/>
    <property type="match status" value="1"/>
</dbReference>
<dbReference type="OrthoDB" id="1917198at2759"/>
<feature type="compositionally biased region" description="Basic and acidic residues" evidence="1">
    <location>
        <begin position="447"/>
        <end position="502"/>
    </location>
</feature>
<sequence>MLARVRNGQYLMLISMVLRKNRGNFLALTSQIFSILDLMKTEQLRLEATMQSKIRVYESGRSEQDYDPDLPPELAAATGVQDVYAGRAIQVESGYGERLPSIDTRPPRIRDSDAIIEIVLQDSFCDSITSNGPLDQQPYQCEKQEFKGDNKVEDCDRAPDSEHFDRSPSYGGRKRENKKGSFMGSADSNVIEGNGILPSPSDVPMQYRSNSKSRSPIYAGDLQSASRAARWTKQSSREKYSHVNDHNPNDADARQNDKLPVDDDQKEKSEGSAEAKGSSQMSPTAPLETAGEVILEEGGSDQNDHPFLDDIAEIEDKETALNLPLSDETHGDIDSHHAVKKQKLTSRVEQPCFQGDGIDSRVTHSDDSRAKSGSSKDYMKRREGGEEEVVQRRRGKQTGDVERHHDEEKRNSSQRKDDHGRDGTHEIERSRIPSKGREDIPQFQQHQDMRSAHYERRGQGVERVKERDGSVGGRQRREDDAYGRRGKDEDAKRDQEKEIELRHKNKVMGTEKKGKDEDPHSRRHVDDGDWKGHHYRDGTTRQRDREDNLMSRREPLDDLHVKRRKDEEQRRREKVSKEDSQHGYRGREDGSHGKRERDDGADHRRREDQARVRDKSENHHSIRHRDENWRQREREDRLRFKQPREDTQKHKEREEGRSINRSGRVLEEKTTGGSGSRAADIYPPKDRRRHGDQHRRVDRGEEHTRPEHEVHEEMHTRDYQLSRKEKNSRHERLISHNDHSLTASDGEKVHRERSRKGKEIEVREPNIATGKRKLEDNVSNKSEKI</sequence>
<keyword evidence="3" id="KW-1185">Reference proteome</keyword>
<dbReference type="PANTHER" id="PTHR36884:SF1">
    <property type="entry name" value="FIP1[V]-LIKE PROTEIN"/>
    <property type="match status" value="1"/>
</dbReference>
<dbReference type="EMBL" id="NMUH01001317">
    <property type="protein sequence ID" value="MQL91236.1"/>
    <property type="molecule type" value="Genomic_DNA"/>
</dbReference>
<dbReference type="Proteomes" id="UP000652761">
    <property type="component" value="Unassembled WGS sequence"/>
</dbReference>
<proteinExistence type="predicted"/>
<gene>
    <name evidence="2" type="ORF">Taro_023839</name>
</gene>
<feature type="compositionally biased region" description="Basic and acidic residues" evidence="1">
    <location>
        <begin position="397"/>
        <end position="440"/>
    </location>
</feature>
<dbReference type="AlphaFoldDB" id="A0A843V7L5"/>